<evidence type="ECO:0000313" key="2">
    <source>
        <dbReference type="Proteomes" id="UP000520767"/>
    </source>
</evidence>
<proteinExistence type="predicted"/>
<gene>
    <name evidence="1" type="ORF">FHR82_008125</name>
</gene>
<dbReference type="InterPro" id="IPR045684">
    <property type="entry name" value="DUF6191"/>
</dbReference>
<dbReference type="RefSeq" id="WP_184815849.1">
    <property type="nucleotide sequence ID" value="NZ_JACHJQ010000011.1"/>
</dbReference>
<name>A0A7W7QEK6_9PSEU</name>
<reference evidence="1 2" key="1">
    <citation type="submission" date="2020-08" db="EMBL/GenBank/DDBJ databases">
        <title>Genomic Encyclopedia of Type Strains, Phase III (KMG-III): the genomes of soil and plant-associated and newly described type strains.</title>
        <authorList>
            <person name="Whitman W."/>
        </authorList>
    </citation>
    <scope>NUCLEOTIDE SEQUENCE [LARGE SCALE GENOMIC DNA]</scope>
    <source>
        <strain evidence="1 2">CECT 8960</strain>
    </source>
</reference>
<sequence length="99" mass="11272">MSLPGLVFLLVLVAALERFGLWATNRSWLPWRRKREGTPVSAAGFEELDAFMGAGKRHDLDQRNHSLMMREDEDDGAPPAMKVDLDGNRIVLRDRLPDR</sequence>
<evidence type="ECO:0000313" key="1">
    <source>
        <dbReference type="EMBL" id="MBB4911854.1"/>
    </source>
</evidence>
<keyword evidence="2" id="KW-1185">Reference proteome</keyword>
<protein>
    <submittedName>
        <fullName evidence="1">Uncharacterized protein</fullName>
    </submittedName>
</protein>
<dbReference type="Proteomes" id="UP000520767">
    <property type="component" value="Unassembled WGS sequence"/>
</dbReference>
<accession>A0A7W7QEK6</accession>
<dbReference type="EMBL" id="JACHJQ010000011">
    <property type="protein sequence ID" value="MBB4911854.1"/>
    <property type="molecule type" value="Genomic_DNA"/>
</dbReference>
<comment type="caution">
    <text evidence="1">The sequence shown here is derived from an EMBL/GenBank/DDBJ whole genome shotgun (WGS) entry which is preliminary data.</text>
</comment>
<organism evidence="1 2">
    <name type="scientific">Actinophytocola algeriensis</name>
    <dbReference type="NCBI Taxonomy" id="1768010"/>
    <lineage>
        <taxon>Bacteria</taxon>
        <taxon>Bacillati</taxon>
        <taxon>Actinomycetota</taxon>
        <taxon>Actinomycetes</taxon>
        <taxon>Pseudonocardiales</taxon>
        <taxon>Pseudonocardiaceae</taxon>
    </lineage>
</organism>
<dbReference type="Pfam" id="PF19690">
    <property type="entry name" value="DUF6191"/>
    <property type="match status" value="1"/>
</dbReference>
<dbReference type="AlphaFoldDB" id="A0A7W7QEK6"/>